<dbReference type="STRING" id="6293.A0A1I8EU03"/>
<sequence>MVRMQSKVYVAVVDSRKSVIPMLETYFCKSIPCLIEVEEYLRIAFEKYEVEELRKEAESQMAEKRS</sequence>
<organism evidence="1">
    <name type="scientific">Wuchereria bancrofti</name>
    <dbReference type="NCBI Taxonomy" id="6293"/>
    <lineage>
        <taxon>Eukaryota</taxon>
        <taxon>Metazoa</taxon>
        <taxon>Ecdysozoa</taxon>
        <taxon>Nematoda</taxon>
        <taxon>Chromadorea</taxon>
        <taxon>Rhabditida</taxon>
        <taxon>Spirurina</taxon>
        <taxon>Spiruromorpha</taxon>
        <taxon>Filarioidea</taxon>
        <taxon>Onchocercidae</taxon>
        <taxon>Wuchereria</taxon>
    </lineage>
</organism>
<evidence type="ECO:0000313" key="1">
    <source>
        <dbReference type="WBParaSite" id="maker-PairedContig_5170-snap-gene-0.4-mRNA-1"/>
    </source>
</evidence>
<reference evidence="1" key="1">
    <citation type="submission" date="2016-11" db="UniProtKB">
        <authorList>
            <consortium name="WormBaseParasite"/>
        </authorList>
    </citation>
    <scope>IDENTIFICATION</scope>
    <source>
        <strain evidence="1">pt0022</strain>
    </source>
</reference>
<name>A0A1I8EU03_WUCBA</name>
<accession>A0A1I8EU03</accession>
<protein>
    <submittedName>
        <fullName evidence="1">Uncharacterized protein</fullName>
    </submittedName>
</protein>
<proteinExistence type="predicted"/>
<dbReference type="AlphaFoldDB" id="A0A1I8EU03"/>
<dbReference type="WBParaSite" id="maker-PairedContig_5170-snap-gene-0.4-mRNA-1">
    <property type="protein sequence ID" value="maker-PairedContig_5170-snap-gene-0.4-mRNA-1"/>
    <property type="gene ID" value="maker-PairedContig_5170-snap-gene-0.4"/>
</dbReference>